<sequence length="459" mass="50744">MNAFREGRFRADFVVGDTARSALRQQSSHEHRWPPWGPGRMRIVGDCERETDGMVKHDVVVVGGGPAGMMAGLLLARAGVDVLVLEKHADFFRDFRGDTVHPATMEILDQLGWLDEFLRLPHNRVDSAEFTWEDRTYSLADFSHLRTPAPFIAMMPQWDLLDFLRDKARAFPGFHLAMCEEVTQLAQEGGRVTGVVTAAGEEFHARRLVVMADGRSSLVRRKGLLPLHDLGAPIDVLWFEVPKSVSGSRLRGQIKGGHMLVLFERGDYWQCAFVIAKGQAARMMAQPIADLRALVAAAAPDLPDLERALSDWDQVKLLSVSLDRLEKWHLPGLLAIGDAAHAMSPVGGVGINLAIQDAVCAANVLAAPLAAERDIDHLLSNVQARRELPVRVVQGVQKLAHEVVIEPILKSQDGKPREAPLPLRLADRFSRLRRLPARLIGYGFRRERLTAPCAAENAG</sequence>
<dbReference type="InterPro" id="IPR050631">
    <property type="entry name" value="PheA/TfdB_FAD_monoxygenase"/>
</dbReference>
<keyword evidence="4" id="KW-1185">Reference proteome</keyword>
<protein>
    <submittedName>
        <fullName evidence="3">FAD-dependent oxidoreductase</fullName>
    </submittedName>
</protein>
<dbReference type="SUPFAM" id="SSF51905">
    <property type="entry name" value="FAD/NAD(P)-binding domain"/>
    <property type="match status" value="1"/>
</dbReference>
<evidence type="ECO:0000256" key="1">
    <source>
        <dbReference type="ARBA" id="ARBA00023002"/>
    </source>
</evidence>
<dbReference type="PANTHER" id="PTHR43476:SF5">
    <property type="entry name" value="FAD-DEPENDENT MONOOXYGENASE"/>
    <property type="match status" value="1"/>
</dbReference>
<dbReference type="EMBL" id="CP098494">
    <property type="protein sequence ID" value="USA62238.1"/>
    <property type="molecule type" value="Genomic_DNA"/>
</dbReference>
<name>A0ABY4U837_9SPHN</name>
<feature type="domain" description="FAD-binding" evidence="2">
    <location>
        <begin position="57"/>
        <end position="394"/>
    </location>
</feature>
<gene>
    <name evidence="3" type="ORF">NCF85_04425</name>
</gene>
<evidence type="ECO:0000313" key="3">
    <source>
        <dbReference type="EMBL" id="USA62238.1"/>
    </source>
</evidence>
<dbReference type="InterPro" id="IPR036188">
    <property type="entry name" value="FAD/NAD-bd_sf"/>
</dbReference>
<organism evidence="3 4">
    <name type="scientific">Qipengyuania citrea</name>
    <dbReference type="NCBI Taxonomy" id="225971"/>
    <lineage>
        <taxon>Bacteria</taxon>
        <taxon>Pseudomonadati</taxon>
        <taxon>Pseudomonadota</taxon>
        <taxon>Alphaproteobacteria</taxon>
        <taxon>Sphingomonadales</taxon>
        <taxon>Erythrobacteraceae</taxon>
        <taxon>Qipengyuania</taxon>
    </lineage>
</organism>
<dbReference type="PRINTS" id="PR00420">
    <property type="entry name" value="RNGMNOXGNASE"/>
</dbReference>
<proteinExistence type="predicted"/>
<evidence type="ECO:0000259" key="2">
    <source>
        <dbReference type="Pfam" id="PF01494"/>
    </source>
</evidence>
<dbReference type="PANTHER" id="PTHR43476">
    <property type="entry name" value="3-(3-HYDROXY-PHENYL)PROPIONATE/3-HYDROXYCINNAMIC ACID HYDROXYLASE"/>
    <property type="match status" value="1"/>
</dbReference>
<dbReference type="InterPro" id="IPR002938">
    <property type="entry name" value="FAD-bd"/>
</dbReference>
<dbReference type="NCBIfam" id="NF004834">
    <property type="entry name" value="PRK06185.1-3"/>
    <property type="match status" value="1"/>
</dbReference>
<dbReference type="Gene3D" id="3.50.50.60">
    <property type="entry name" value="FAD/NAD(P)-binding domain"/>
    <property type="match status" value="2"/>
</dbReference>
<accession>A0ABY4U837</accession>
<dbReference type="Pfam" id="PF01494">
    <property type="entry name" value="FAD_binding_3"/>
    <property type="match status" value="1"/>
</dbReference>
<dbReference type="RefSeq" id="WP_301642650.1">
    <property type="nucleotide sequence ID" value="NZ_CP098494.1"/>
</dbReference>
<keyword evidence="1" id="KW-0560">Oxidoreductase</keyword>
<reference evidence="3 4" key="1">
    <citation type="submission" date="2022-06" db="EMBL/GenBank/DDBJ databases">
        <authorList>
            <person name="Liu G."/>
        </authorList>
    </citation>
    <scope>NUCLEOTIDE SEQUENCE [LARGE SCALE GENOMIC DNA]</scope>
    <source>
        <strain evidence="3 4">E4</strain>
    </source>
</reference>
<dbReference type="Proteomes" id="UP001056619">
    <property type="component" value="Chromosome"/>
</dbReference>
<evidence type="ECO:0000313" key="4">
    <source>
        <dbReference type="Proteomes" id="UP001056619"/>
    </source>
</evidence>